<feature type="domain" description="Trimeric autotransporter adhesin YadA-like head" evidence="1">
    <location>
        <begin position="218"/>
        <end position="243"/>
    </location>
</feature>
<feature type="domain" description="Trimeric autotransporter adhesin YadA-like head" evidence="1">
    <location>
        <begin position="162"/>
        <end position="188"/>
    </location>
</feature>
<evidence type="ECO:0000259" key="1">
    <source>
        <dbReference type="Pfam" id="PF05658"/>
    </source>
</evidence>
<name>A0A8F8PK27_9VIRU</name>
<dbReference type="Gene3D" id="2.60.40.4050">
    <property type="match status" value="1"/>
</dbReference>
<dbReference type="Gene3D" id="2.150.10.10">
    <property type="entry name" value="Serralysin-like metalloprotease, C-terminal"/>
    <property type="match status" value="1"/>
</dbReference>
<organism evidence="2">
    <name type="scientific">Clandestinovirus</name>
    <dbReference type="NCBI Taxonomy" id="2831644"/>
    <lineage>
        <taxon>Viruses</taxon>
    </lineage>
</organism>
<dbReference type="SUPFAM" id="SSF101967">
    <property type="entry name" value="Adhesin YadA, collagen-binding domain"/>
    <property type="match status" value="1"/>
</dbReference>
<accession>A0A8F8PK27</accession>
<gene>
    <name evidence="2" type="ORF">KOM_12_309</name>
</gene>
<dbReference type="EMBL" id="MZ420154">
    <property type="protein sequence ID" value="QYA18578.1"/>
    <property type="molecule type" value="Genomic_DNA"/>
</dbReference>
<proteinExistence type="predicted"/>
<dbReference type="Pfam" id="PF05658">
    <property type="entry name" value="YadA_head"/>
    <property type="match status" value="2"/>
</dbReference>
<sequence>MTSTAIVGDITCTSITSSFATSKSLITTKIGASSAYPTFSLNNSSVFVGNLSGSGASIASGSSLTVVGNSAGNQLLSSASDTVIVGYACAANITSSSRSIYMGTLTGLGTTSANNNVYIGHNAAYQYSGGDNVCIGYQAGASSLMSSTAATRVVCLGSDSKASGDDSISIGYNSNVTANNAIAIGSGSDATVADSIGIGLNANASASAAICIGSGSAASATDGIAIGKNSLASAASSIAIGSGVTSSTASRITIGTSSQHVYIGGKLRSNTTGNGLTIEQDTPGSAWLTMQASFSGGPSIITIPRATSTVGTIVVTAQTVPVIASQIQWIEVKALGKRTGGSAGSVSDSAYFRVTGLYYNNAGTVSLIGSVIKEFIPATTSWNVNLTISTTNVLVEVSGATNVNIDWQVVTSTWNMG</sequence>
<protein>
    <submittedName>
        <fullName evidence="2">Adhesin YadA</fullName>
    </submittedName>
</protein>
<reference evidence="2" key="1">
    <citation type="submission" date="2021-06" db="EMBL/GenBank/DDBJ databases">
        <authorList>
            <person name="Rolland C."/>
        </authorList>
    </citation>
    <scope>NUCLEOTIDE SEQUENCE</scope>
    <source>
        <strain evidence="2">347.936635</strain>
    </source>
</reference>
<dbReference type="InterPro" id="IPR011049">
    <property type="entry name" value="Serralysin-like_metalloprot_C"/>
</dbReference>
<dbReference type="InterPro" id="IPR008640">
    <property type="entry name" value="Adhesin_Head_dom"/>
</dbReference>
<evidence type="ECO:0000313" key="2">
    <source>
        <dbReference type="EMBL" id="QYA18578.1"/>
    </source>
</evidence>
<dbReference type="GO" id="GO:0019867">
    <property type="term" value="C:outer membrane"/>
    <property type="evidence" value="ECO:0007669"/>
    <property type="project" value="InterPro"/>
</dbReference>